<feature type="domain" description="Erythromycin biosynthesis protein CIII-like C-terminal" evidence="3">
    <location>
        <begin position="388"/>
        <end position="436"/>
    </location>
</feature>
<keyword evidence="2 4" id="KW-0808">Transferase</keyword>
<gene>
    <name evidence="4" type="ORF">CONLIGDRAFT_658350</name>
</gene>
<dbReference type="EMBL" id="KV875093">
    <property type="protein sequence ID" value="OIW34385.1"/>
    <property type="molecule type" value="Genomic_DNA"/>
</dbReference>
<dbReference type="InterPro" id="IPR002213">
    <property type="entry name" value="UDP_glucos_trans"/>
</dbReference>
<accession>A0A1J7JLV8</accession>
<dbReference type="Gene3D" id="3.40.50.2000">
    <property type="entry name" value="Glycogen Phosphorylase B"/>
    <property type="match status" value="2"/>
</dbReference>
<dbReference type="GO" id="GO:0008194">
    <property type="term" value="F:UDP-glycosyltransferase activity"/>
    <property type="evidence" value="ECO:0007669"/>
    <property type="project" value="InterPro"/>
</dbReference>
<dbReference type="GO" id="GO:0016758">
    <property type="term" value="F:hexosyltransferase activity"/>
    <property type="evidence" value="ECO:0007669"/>
    <property type="project" value="UniProtKB-ARBA"/>
</dbReference>
<evidence type="ECO:0000256" key="1">
    <source>
        <dbReference type="ARBA" id="ARBA00022676"/>
    </source>
</evidence>
<sequence>MHRPSRRVLLFTNAEHGQANVFLATSHALIQLGAEVHLASFPAIAESVKSLFGSSVMFHPLKGLDMKTAYPRDEVLQSGLEGRTPSFVDMPTLLRICLHTTMPWSGPEYVEIYRSVIEVLQAVKPDIIAIDPALAPAITACRHMGERFLVLAPNTIKDFSMPFQPAGEVFWKYPCVASGLPFPLPWYLIPLNIYYVLLAIIICRYDQRHKQVSTYIKAHTGGAIVTLDDLNQRPPPGVKYLVANLPEVEFPLTTIPPHIIPCGPIIRPAPSVTEVDRDLADWIAGGPTVYINLGTHAKTTERTALEIARSIHHLLDAAAQHTASPDTASPDEKQPPLSHLRVLWKLTRKPPLYDDTSLRHILAPLLDTDQVRILPWLAPEPSALLREPNLVCAVHHGGANSFLEAAAAGVPQVVLPVWIDCFDYAHRAELLGVGLWGNPVARPRCVAAELGPVLVEAVLGAGAGERRRRAAELAGVCARDPGRMVAARAILGEI</sequence>
<protein>
    <submittedName>
        <fullName evidence="4">UDP-Glycosyltransferase/glycogen phosphorylase</fullName>
    </submittedName>
</protein>
<dbReference type="PANTHER" id="PTHR48043">
    <property type="entry name" value="EG:EG0003.4 PROTEIN-RELATED"/>
    <property type="match status" value="1"/>
</dbReference>
<dbReference type="STRING" id="1408157.A0A1J7JLV8"/>
<keyword evidence="5" id="KW-1185">Reference proteome</keyword>
<dbReference type="Proteomes" id="UP000182658">
    <property type="component" value="Unassembled WGS sequence"/>
</dbReference>
<dbReference type="CDD" id="cd03784">
    <property type="entry name" value="GT1_Gtf-like"/>
    <property type="match status" value="1"/>
</dbReference>
<dbReference type="PANTHER" id="PTHR48043:SF145">
    <property type="entry name" value="FI06409P-RELATED"/>
    <property type="match status" value="1"/>
</dbReference>
<dbReference type="OrthoDB" id="5835829at2759"/>
<evidence type="ECO:0000313" key="4">
    <source>
        <dbReference type="EMBL" id="OIW34385.1"/>
    </source>
</evidence>
<evidence type="ECO:0000256" key="2">
    <source>
        <dbReference type="ARBA" id="ARBA00022679"/>
    </source>
</evidence>
<evidence type="ECO:0000259" key="3">
    <source>
        <dbReference type="Pfam" id="PF06722"/>
    </source>
</evidence>
<dbReference type="SUPFAM" id="SSF53756">
    <property type="entry name" value="UDP-Glycosyltransferase/glycogen phosphorylase"/>
    <property type="match status" value="1"/>
</dbReference>
<keyword evidence="1" id="KW-0328">Glycosyltransferase</keyword>
<name>A0A1J7JLV8_9PEZI</name>
<dbReference type="InterPro" id="IPR010610">
    <property type="entry name" value="EryCIII-like_C"/>
</dbReference>
<dbReference type="InParanoid" id="A0A1J7JLV8"/>
<dbReference type="Pfam" id="PF06722">
    <property type="entry name" value="EryCIII-like_C"/>
    <property type="match status" value="1"/>
</dbReference>
<dbReference type="InterPro" id="IPR050271">
    <property type="entry name" value="UDP-glycosyltransferase"/>
</dbReference>
<evidence type="ECO:0000313" key="5">
    <source>
        <dbReference type="Proteomes" id="UP000182658"/>
    </source>
</evidence>
<dbReference type="AlphaFoldDB" id="A0A1J7JLV8"/>
<proteinExistence type="predicted"/>
<reference evidence="4 5" key="1">
    <citation type="submission" date="2016-10" db="EMBL/GenBank/DDBJ databases">
        <title>Draft genome sequence of Coniochaeta ligniaria NRRL30616, a lignocellulolytic fungus for bioabatement of inhibitors in plant biomass hydrolysates.</title>
        <authorList>
            <consortium name="DOE Joint Genome Institute"/>
            <person name="Jimenez D.J."/>
            <person name="Hector R.E."/>
            <person name="Riley R."/>
            <person name="Sun H."/>
            <person name="Grigoriev I.V."/>
            <person name="Van Elsas J.D."/>
            <person name="Nichols N.N."/>
        </authorList>
    </citation>
    <scope>NUCLEOTIDE SEQUENCE [LARGE SCALE GENOMIC DNA]</scope>
    <source>
        <strain evidence="4 5">NRRL 30616</strain>
    </source>
</reference>
<organism evidence="4 5">
    <name type="scientific">Coniochaeta ligniaria NRRL 30616</name>
    <dbReference type="NCBI Taxonomy" id="1408157"/>
    <lineage>
        <taxon>Eukaryota</taxon>
        <taxon>Fungi</taxon>
        <taxon>Dikarya</taxon>
        <taxon>Ascomycota</taxon>
        <taxon>Pezizomycotina</taxon>
        <taxon>Sordariomycetes</taxon>
        <taxon>Sordariomycetidae</taxon>
        <taxon>Coniochaetales</taxon>
        <taxon>Coniochaetaceae</taxon>
        <taxon>Coniochaeta</taxon>
    </lineage>
</organism>